<gene>
    <name evidence="2" type="ORF">Trco_006900</name>
</gene>
<evidence type="ECO:0000313" key="2">
    <source>
        <dbReference type="EMBL" id="KAH6605193.1"/>
    </source>
</evidence>
<feature type="region of interest" description="Disordered" evidence="1">
    <location>
        <begin position="46"/>
        <end position="81"/>
    </location>
</feature>
<sequence length="81" mass="8787">MGVTMGVANVKLEEQKGLIAISSARRVARAAVVLGDEHRHAAAEELQSKWENARRGRKHTPSNACESRYSRPCGSRTAVDG</sequence>
<evidence type="ECO:0000313" key="3">
    <source>
        <dbReference type="Proteomes" id="UP000827724"/>
    </source>
</evidence>
<dbReference type="Proteomes" id="UP000827724">
    <property type="component" value="Unassembled WGS sequence"/>
</dbReference>
<evidence type="ECO:0000256" key="1">
    <source>
        <dbReference type="SAM" id="MobiDB-lite"/>
    </source>
</evidence>
<keyword evidence="3" id="KW-1185">Reference proteome</keyword>
<protein>
    <submittedName>
        <fullName evidence="2">Uncharacterized protein</fullName>
    </submittedName>
</protein>
<reference evidence="2" key="1">
    <citation type="submission" date="2021-08" db="EMBL/GenBank/DDBJ databases">
        <title>Chromosome-Level Trichoderma cornu-damae using Hi-C Data.</title>
        <authorList>
            <person name="Kim C.S."/>
        </authorList>
    </citation>
    <scope>NUCLEOTIDE SEQUENCE</scope>
    <source>
        <strain evidence="2">KA19-0412C</strain>
    </source>
</reference>
<accession>A0A9P8QLF8</accession>
<dbReference type="EMBL" id="JAIWOZ010000005">
    <property type="protein sequence ID" value="KAH6605193.1"/>
    <property type="molecule type" value="Genomic_DNA"/>
</dbReference>
<organism evidence="2 3">
    <name type="scientific">Trichoderma cornu-damae</name>
    <dbReference type="NCBI Taxonomy" id="654480"/>
    <lineage>
        <taxon>Eukaryota</taxon>
        <taxon>Fungi</taxon>
        <taxon>Dikarya</taxon>
        <taxon>Ascomycota</taxon>
        <taxon>Pezizomycotina</taxon>
        <taxon>Sordariomycetes</taxon>
        <taxon>Hypocreomycetidae</taxon>
        <taxon>Hypocreales</taxon>
        <taxon>Hypocreaceae</taxon>
        <taxon>Trichoderma</taxon>
    </lineage>
</organism>
<name>A0A9P8QLF8_9HYPO</name>
<comment type="caution">
    <text evidence="2">The sequence shown here is derived from an EMBL/GenBank/DDBJ whole genome shotgun (WGS) entry which is preliminary data.</text>
</comment>
<dbReference type="AlphaFoldDB" id="A0A9P8QLF8"/>
<proteinExistence type="predicted"/>